<evidence type="ECO:0000256" key="1">
    <source>
        <dbReference type="ARBA" id="ARBA00008724"/>
    </source>
</evidence>
<dbReference type="InterPro" id="IPR017856">
    <property type="entry name" value="Integrase-like_N"/>
</dbReference>
<keyword evidence="2 6" id="KW-0963">Cytoplasm</keyword>
<dbReference type="NCBIfam" id="NF009044">
    <property type="entry name" value="PRK12378.1"/>
    <property type="match status" value="1"/>
</dbReference>
<evidence type="ECO:0000259" key="8">
    <source>
        <dbReference type="Pfam" id="PF20772"/>
    </source>
</evidence>
<proteinExistence type="inferred from homology"/>
<dbReference type="STRING" id="155865.SAMN05216515_1051"/>
<dbReference type="Gene3D" id="1.10.10.200">
    <property type="match status" value="1"/>
</dbReference>
<dbReference type="InterPro" id="IPR002876">
    <property type="entry name" value="Transcrip_reg_TACO1-like"/>
</dbReference>
<dbReference type="Proteomes" id="UP000198817">
    <property type="component" value="Unassembled WGS sequence"/>
</dbReference>
<dbReference type="InterPro" id="IPR048300">
    <property type="entry name" value="TACO1_YebC-like_2nd/3rd_dom"/>
</dbReference>
<dbReference type="Pfam" id="PF20772">
    <property type="entry name" value="TACO1_YebC_N"/>
    <property type="match status" value="1"/>
</dbReference>
<reference evidence="9 10" key="1">
    <citation type="submission" date="2016-10" db="EMBL/GenBank/DDBJ databases">
        <authorList>
            <person name="de Groot N.N."/>
        </authorList>
    </citation>
    <scope>NUCLEOTIDE SEQUENCE [LARGE SCALE GENOMIC DNA]</scope>
    <source>
        <strain evidence="9 10">KHGC13</strain>
    </source>
</reference>
<evidence type="ECO:0000256" key="4">
    <source>
        <dbReference type="ARBA" id="ARBA00023125"/>
    </source>
</evidence>
<feature type="domain" description="TACO1/YebC-like second and third" evidence="7">
    <location>
        <begin position="78"/>
        <end position="233"/>
    </location>
</feature>
<dbReference type="NCBIfam" id="TIGR01033">
    <property type="entry name" value="YebC/PmpR family DNA-binding transcriptional regulator"/>
    <property type="match status" value="1"/>
</dbReference>
<evidence type="ECO:0000256" key="2">
    <source>
        <dbReference type="ARBA" id="ARBA00022490"/>
    </source>
</evidence>
<dbReference type="RefSeq" id="WP_090469279.1">
    <property type="nucleotide sequence ID" value="NZ_FOWF01000005.1"/>
</dbReference>
<accession>A0A1I7EZM5</accession>
<name>A0A1I7EZM5_9FIRM</name>
<dbReference type="AlphaFoldDB" id="A0A1I7EZM5"/>
<evidence type="ECO:0000256" key="5">
    <source>
        <dbReference type="ARBA" id="ARBA00023163"/>
    </source>
</evidence>
<dbReference type="InterPro" id="IPR026564">
    <property type="entry name" value="Transcrip_reg_TACO1-like_dom3"/>
</dbReference>
<dbReference type="OrthoDB" id="9781053at2"/>
<evidence type="ECO:0000313" key="9">
    <source>
        <dbReference type="EMBL" id="SFU29402.1"/>
    </source>
</evidence>
<dbReference type="PANTHER" id="PTHR12532">
    <property type="entry name" value="TRANSLATIONAL ACTIVATOR OF CYTOCHROME C OXIDASE 1"/>
    <property type="match status" value="1"/>
</dbReference>
<dbReference type="HAMAP" id="MF_00693">
    <property type="entry name" value="Transcrip_reg_TACO1"/>
    <property type="match status" value="1"/>
</dbReference>
<keyword evidence="3 6" id="KW-0805">Transcription regulation</keyword>
<dbReference type="GO" id="GO:0005829">
    <property type="term" value="C:cytosol"/>
    <property type="evidence" value="ECO:0007669"/>
    <property type="project" value="TreeGrafter"/>
</dbReference>
<dbReference type="EMBL" id="FPBT01000001">
    <property type="protein sequence ID" value="SFU29402.1"/>
    <property type="molecule type" value="Genomic_DNA"/>
</dbReference>
<organism evidence="9 10">
    <name type="scientific">Eubacterium pyruvativorans</name>
    <dbReference type="NCBI Taxonomy" id="155865"/>
    <lineage>
        <taxon>Bacteria</taxon>
        <taxon>Bacillati</taxon>
        <taxon>Bacillota</taxon>
        <taxon>Clostridia</taxon>
        <taxon>Eubacteriales</taxon>
        <taxon>Eubacteriaceae</taxon>
        <taxon>Eubacterium</taxon>
    </lineage>
</organism>
<dbReference type="SUPFAM" id="SSF75625">
    <property type="entry name" value="YebC-like"/>
    <property type="match status" value="1"/>
</dbReference>
<dbReference type="FunFam" id="3.30.70.980:FF:000002">
    <property type="entry name" value="Probable transcriptional regulatory protein YebC"/>
    <property type="match status" value="1"/>
</dbReference>
<keyword evidence="5 6" id="KW-0804">Transcription</keyword>
<evidence type="ECO:0000313" key="10">
    <source>
        <dbReference type="Proteomes" id="UP000198817"/>
    </source>
</evidence>
<evidence type="ECO:0000256" key="3">
    <source>
        <dbReference type="ARBA" id="ARBA00023015"/>
    </source>
</evidence>
<comment type="subcellular location">
    <subcellularLocation>
        <location evidence="6">Cytoplasm</location>
    </subcellularLocation>
</comment>
<dbReference type="Gene3D" id="3.30.70.980">
    <property type="match status" value="2"/>
</dbReference>
<sequence>MGRHGTIAGRKAAQDSKRAAMFTKYAKAIIVAAKDGGDPNYNASLRTAIEKAKGIGMPNANIDRAIKKGTGELEGASYEELTFEGYGAGGVAVIVECLTDNTNRTTSAVKSMFDKHGGNVGTPGCVSYMFSRKGVIVIEKTDDIDEDELMETALEAGADDMITHEDSFEIQTEPSAYNDVDDALRKAGYELVESEVEQVPSMESTPDEKDQRKLKKLLDALEDNDDVQKVHTNCAVDVQELED</sequence>
<dbReference type="InterPro" id="IPR029072">
    <property type="entry name" value="YebC-like"/>
</dbReference>
<protein>
    <recommendedName>
        <fullName evidence="6">Probable transcriptional regulatory protein SAMN05216508_101144</fullName>
    </recommendedName>
</protein>
<dbReference type="GO" id="GO:0006355">
    <property type="term" value="P:regulation of DNA-templated transcription"/>
    <property type="evidence" value="ECO:0007669"/>
    <property type="project" value="UniProtKB-UniRule"/>
</dbReference>
<keyword evidence="10" id="KW-1185">Reference proteome</keyword>
<dbReference type="GO" id="GO:0003677">
    <property type="term" value="F:DNA binding"/>
    <property type="evidence" value="ECO:0007669"/>
    <property type="project" value="UniProtKB-UniRule"/>
</dbReference>
<gene>
    <name evidence="9" type="ORF">SAMN05216508_101144</name>
</gene>
<comment type="similarity">
    <text evidence="1 6">Belongs to the TACO1 family.</text>
</comment>
<dbReference type="PANTHER" id="PTHR12532:SF6">
    <property type="entry name" value="TRANSCRIPTIONAL REGULATORY PROTEIN YEBC-RELATED"/>
    <property type="match status" value="1"/>
</dbReference>
<dbReference type="NCBIfam" id="NF001030">
    <property type="entry name" value="PRK00110.1"/>
    <property type="match status" value="1"/>
</dbReference>
<feature type="domain" description="TACO1/YebC-like N-terminal" evidence="8">
    <location>
        <begin position="6"/>
        <end position="72"/>
    </location>
</feature>
<evidence type="ECO:0000256" key="6">
    <source>
        <dbReference type="HAMAP-Rule" id="MF_00693"/>
    </source>
</evidence>
<dbReference type="Pfam" id="PF01709">
    <property type="entry name" value="Transcrip_reg"/>
    <property type="match status" value="1"/>
</dbReference>
<keyword evidence="4 6" id="KW-0238">DNA-binding</keyword>
<dbReference type="InterPro" id="IPR049083">
    <property type="entry name" value="TACO1_YebC_N"/>
</dbReference>
<evidence type="ECO:0000259" key="7">
    <source>
        <dbReference type="Pfam" id="PF01709"/>
    </source>
</evidence>